<feature type="compositionally biased region" description="Acidic residues" evidence="1">
    <location>
        <begin position="262"/>
        <end position="271"/>
    </location>
</feature>
<keyword evidence="4" id="KW-1185">Reference proteome</keyword>
<feature type="domain" description="Cyclin-D1-binding protein 1-like N-terminal" evidence="2">
    <location>
        <begin position="170"/>
        <end position="233"/>
    </location>
</feature>
<dbReference type="Pfam" id="PF13324">
    <property type="entry name" value="GCIP_N"/>
    <property type="match status" value="1"/>
</dbReference>
<gene>
    <name evidence="3" type="ORF">Dda_1440</name>
</gene>
<dbReference type="InterPro" id="IPR049317">
    <property type="entry name" value="GCIP-like_N"/>
</dbReference>
<organism evidence="3 4">
    <name type="scientific">Drechslerella dactyloides</name>
    <name type="common">Nematode-trapping fungus</name>
    <name type="synonym">Arthrobotrys dactyloides</name>
    <dbReference type="NCBI Taxonomy" id="74499"/>
    <lineage>
        <taxon>Eukaryota</taxon>
        <taxon>Fungi</taxon>
        <taxon>Dikarya</taxon>
        <taxon>Ascomycota</taxon>
        <taxon>Pezizomycotina</taxon>
        <taxon>Orbiliomycetes</taxon>
        <taxon>Orbiliales</taxon>
        <taxon>Orbiliaceae</taxon>
        <taxon>Drechslerella</taxon>
    </lineage>
</organism>
<evidence type="ECO:0000313" key="4">
    <source>
        <dbReference type="Proteomes" id="UP001221413"/>
    </source>
</evidence>
<evidence type="ECO:0000313" key="3">
    <source>
        <dbReference type="EMBL" id="KAJ6262883.1"/>
    </source>
</evidence>
<feature type="region of interest" description="Disordered" evidence="1">
    <location>
        <begin position="240"/>
        <end position="277"/>
    </location>
</feature>
<name>A0AAD6NN35_DREDA</name>
<dbReference type="AlphaFoldDB" id="A0AAD6NN35"/>
<protein>
    <recommendedName>
        <fullName evidence="2">Cyclin-D1-binding protein 1-like N-terminal domain-containing protein</fullName>
    </recommendedName>
</protein>
<dbReference type="Gene3D" id="1.20.1410.10">
    <property type="entry name" value="I/LWEQ domain"/>
    <property type="match status" value="1"/>
</dbReference>
<dbReference type="EMBL" id="JAQGDS010000002">
    <property type="protein sequence ID" value="KAJ6262883.1"/>
    <property type="molecule type" value="Genomic_DNA"/>
</dbReference>
<comment type="caution">
    <text evidence="3">The sequence shown here is derived from an EMBL/GenBank/DDBJ whole genome shotgun (WGS) entry which is preliminary data.</text>
</comment>
<evidence type="ECO:0000259" key="2">
    <source>
        <dbReference type="Pfam" id="PF13324"/>
    </source>
</evidence>
<dbReference type="GO" id="GO:0005634">
    <property type="term" value="C:nucleus"/>
    <property type="evidence" value="ECO:0007669"/>
    <property type="project" value="TreeGrafter"/>
</dbReference>
<sequence length="424" mass="45044">MASKPSTDAIAPPLPAVITSTLSSIATTLQLVSAPPAADPAVAAASSTYAAIPLYTFLADFANLAKAHATKLGLLTNPPIEASSHPAIARILVDVTNSILPVASSVPYIASRERYGTITHDAVVKGVIDTLKAIEEMVLAIESNLSNEAGAQEKEEQKLSKSIQRLQITDLRQATSASSATKSSYTSTGQIWSSADALLTISQKHLIGLVESKLRSHADMLNDCIAEFKEWVTDAAEELRGEDSGFEDEGSQSSSSVHADPAFDDDDDDEFWGSTGGTNKTKVTKEILATAEATQKKLKLTSILYTAVMKRRVKDPSTRLGGVFLSTKVPVDGDEGGGKEYSVEKERNADRLERIVQTSNALVGKTDDLAAAFYDGEEIGVVQSLRSEVVQLAAELAGAARLDGDGGEDAPSAWFGKFLENIRT</sequence>
<dbReference type="InterPro" id="IPR026907">
    <property type="entry name" value="GCIP-like"/>
</dbReference>
<dbReference type="PANTHER" id="PTHR15492">
    <property type="entry name" value="CYCLIN D1-BINDING PROTEIN 1"/>
    <property type="match status" value="1"/>
</dbReference>
<reference evidence="3" key="1">
    <citation type="submission" date="2023-01" db="EMBL/GenBank/DDBJ databases">
        <title>The chitinases involved in constricting ring structure development in the nematode-trapping fungus Drechslerella dactyloides.</title>
        <authorList>
            <person name="Wang R."/>
            <person name="Zhang L."/>
            <person name="Tang P."/>
            <person name="Li S."/>
            <person name="Liang L."/>
        </authorList>
    </citation>
    <scope>NUCLEOTIDE SEQUENCE</scope>
    <source>
        <strain evidence="3">YMF1.00031</strain>
    </source>
</reference>
<accession>A0AAD6NN35</accession>
<proteinExistence type="predicted"/>
<evidence type="ECO:0000256" key="1">
    <source>
        <dbReference type="SAM" id="MobiDB-lite"/>
    </source>
</evidence>
<dbReference type="Proteomes" id="UP001221413">
    <property type="component" value="Unassembled WGS sequence"/>
</dbReference>
<dbReference type="PANTHER" id="PTHR15492:SF1">
    <property type="entry name" value="CYCLIN-D1-BINDING PROTEIN 1"/>
    <property type="match status" value="1"/>
</dbReference>